<feature type="binding site" evidence="5">
    <location>
        <position position="12"/>
    </location>
    <ligand>
        <name>Mg(2+)</name>
        <dbReference type="ChEBI" id="CHEBI:18420"/>
    </ligand>
</feature>
<dbReference type="GO" id="GO:0090729">
    <property type="term" value="F:toxin activity"/>
    <property type="evidence" value="ECO:0007669"/>
    <property type="project" value="UniProtKB-KW"/>
</dbReference>
<evidence type="ECO:0000256" key="1">
    <source>
        <dbReference type="ARBA" id="ARBA00022649"/>
    </source>
</evidence>
<dbReference type="InterPro" id="IPR022907">
    <property type="entry name" value="VapC_family"/>
</dbReference>
<dbReference type="Proteomes" id="UP000061630">
    <property type="component" value="Chromosome"/>
</dbReference>
<evidence type="ECO:0000256" key="4">
    <source>
        <dbReference type="ARBA" id="ARBA00022801"/>
    </source>
</evidence>
<keyword evidence="5" id="KW-0800">Toxin</keyword>
<name>A0A0X8D8I3_9DEIN</name>
<comment type="function">
    <text evidence="5">Toxic component of a toxin-antitoxin (TA) system. An RNase.</text>
</comment>
<dbReference type="GO" id="GO:0016787">
    <property type="term" value="F:hydrolase activity"/>
    <property type="evidence" value="ECO:0007669"/>
    <property type="project" value="UniProtKB-KW"/>
</dbReference>
<dbReference type="GO" id="GO:0004540">
    <property type="term" value="F:RNA nuclease activity"/>
    <property type="evidence" value="ECO:0007669"/>
    <property type="project" value="InterPro"/>
</dbReference>
<dbReference type="InterPro" id="IPR002716">
    <property type="entry name" value="PIN_dom"/>
</dbReference>
<feature type="domain" description="PIN" evidence="6">
    <location>
        <begin position="9"/>
        <end position="132"/>
    </location>
</feature>
<comment type="similarity">
    <text evidence="5">Belongs to the PINc/VapC protein family.</text>
</comment>
<keyword evidence="1 5" id="KW-1277">Toxin-antitoxin system</keyword>
<organism evidence="7 8">
    <name type="scientific">Thermus parvatiensis</name>
    <dbReference type="NCBI Taxonomy" id="456163"/>
    <lineage>
        <taxon>Bacteria</taxon>
        <taxon>Thermotogati</taxon>
        <taxon>Deinococcota</taxon>
        <taxon>Deinococci</taxon>
        <taxon>Thermales</taxon>
        <taxon>Thermaceae</taxon>
        <taxon>Thermus</taxon>
    </lineage>
</organism>
<evidence type="ECO:0000259" key="6">
    <source>
        <dbReference type="Pfam" id="PF01850"/>
    </source>
</evidence>
<dbReference type="KEGG" id="tpar:AV541_08990"/>
<dbReference type="Pfam" id="PF01850">
    <property type="entry name" value="PIN"/>
    <property type="match status" value="1"/>
</dbReference>
<protein>
    <recommendedName>
        <fullName evidence="5">Ribonuclease VapC</fullName>
        <shortName evidence="5">RNase VapC</shortName>
        <ecNumber evidence="5">3.1.-.-</ecNumber>
    </recommendedName>
    <alternativeName>
        <fullName evidence="5">Toxin VapC</fullName>
    </alternativeName>
</protein>
<keyword evidence="2 5" id="KW-0540">Nuclease</keyword>
<dbReference type="HAMAP" id="MF_00265">
    <property type="entry name" value="VapC_Nob1"/>
    <property type="match status" value="1"/>
</dbReference>
<sequence length="138" mass="14981">MEGRGLKPYYLDTSLMLRLLTGDPPELAAQALEVFRGAEEGRYTLAVHPLAVAEAFYTLVSFYGVGRAEAAGALLDLLDREGVLLEDEEDLRPALEEAGKGGLSLVDAFLAQRARRQGAGLATLDRKLRRRAGVELLP</sequence>
<dbReference type="AlphaFoldDB" id="A0A0X8D8I3"/>
<dbReference type="GO" id="GO:0000287">
    <property type="term" value="F:magnesium ion binding"/>
    <property type="evidence" value="ECO:0007669"/>
    <property type="project" value="UniProtKB-UniRule"/>
</dbReference>
<dbReference type="InterPro" id="IPR029060">
    <property type="entry name" value="PIN-like_dom_sf"/>
</dbReference>
<comment type="cofactor">
    <cofactor evidence="5">
        <name>Mg(2+)</name>
        <dbReference type="ChEBI" id="CHEBI:18420"/>
    </cofactor>
</comment>
<keyword evidence="5" id="KW-0460">Magnesium</keyword>
<reference evidence="7 8" key="1">
    <citation type="submission" date="2016-01" db="EMBL/GenBank/DDBJ databases">
        <title>Genome sequence of Thermus parvatiensis, a thermophile isolated from a hot water spring.</title>
        <authorList>
            <person name="Tripathi C."/>
            <person name="Lal R."/>
        </authorList>
    </citation>
    <scope>NUCLEOTIDE SEQUENCE [LARGE SCALE GENOMIC DNA]</scope>
    <source>
        <strain evidence="7 8">RL</strain>
    </source>
</reference>
<dbReference type="SUPFAM" id="SSF88723">
    <property type="entry name" value="PIN domain-like"/>
    <property type="match status" value="1"/>
</dbReference>
<evidence type="ECO:0000313" key="8">
    <source>
        <dbReference type="Proteomes" id="UP000061630"/>
    </source>
</evidence>
<dbReference type="EC" id="3.1.-.-" evidence="5"/>
<feature type="binding site" evidence="5">
    <location>
        <position position="107"/>
    </location>
    <ligand>
        <name>Mg(2+)</name>
        <dbReference type="ChEBI" id="CHEBI:18420"/>
    </ligand>
</feature>
<accession>A0A0X8D8I3</accession>
<keyword evidence="4 5" id="KW-0378">Hydrolase</keyword>
<evidence type="ECO:0000256" key="5">
    <source>
        <dbReference type="HAMAP-Rule" id="MF_00265"/>
    </source>
</evidence>
<proteinExistence type="inferred from homology"/>
<evidence type="ECO:0000256" key="2">
    <source>
        <dbReference type="ARBA" id="ARBA00022722"/>
    </source>
</evidence>
<dbReference type="EMBL" id="CP014141">
    <property type="protein sequence ID" value="AMA76047.1"/>
    <property type="molecule type" value="Genomic_DNA"/>
</dbReference>
<dbReference type="Gene3D" id="3.40.50.1010">
    <property type="entry name" value="5'-nuclease"/>
    <property type="match status" value="1"/>
</dbReference>
<evidence type="ECO:0000313" key="7">
    <source>
        <dbReference type="EMBL" id="AMA76047.1"/>
    </source>
</evidence>
<keyword evidence="3 5" id="KW-0479">Metal-binding</keyword>
<gene>
    <name evidence="5" type="primary">vapC</name>
    <name evidence="7" type="ORF">AV541_08990</name>
</gene>
<evidence type="ECO:0000256" key="3">
    <source>
        <dbReference type="ARBA" id="ARBA00022723"/>
    </source>
</evidence>